<dbReference type="AlphaFoldDB" id="A0ABD0ZNH7"/>
<comment type="caution">
    <text evidence="1">The sequence shown here is derived from an EMBL/GenBank/DDBJ whole genome shotgun (WGS) entry which is preliminary data.</text>
</comment>
<gene>
    <name evidence="1" type="ORF">V5N11_013250</name>
</gene>
<evidence type="ECO:0000313" key="2">
    <source>
        <dbReference type="Proteomes" id="UP001558713"/>
    </source>
</evidence>
<organism evidence="1 2">
    <name type="scientific">Cardamine amara subsp. amara</name>
    <dbReference type="NCBI Taxonomy" id="228776"/>
    <lineage>
        <taxon>Eukaryota</taxon>
        <taxon>Viridiplantae</taxon>
        <taxon>Streptophyta</taxon>
        <taxon>Embryophyta</taxon>
        <taxon>Tracheophyta</taxon>
        <taxon>Spermatophyta</taxon>
        <taxon>Magnoliopsida</taxon>
        <taxon>eudicotyledons</taxon>
        <taxon>Gunneridae</taxon>
        <taxon>Pentapetalae</taxon>
        <taxon>rosids</taxon>
        <taxon>malvids</taxon>
        <taxon>Brassicales</taxon>
        <taxon>Brassicaceae</taxon>
        <taxon>Cardamineae</taxon>
        <taxon>Cardamine</taxon>
    </lineage>
</organism>
<name>A0ABD0ZNH7_CARAN</name>
<dbReference type="InterPro" id="IPR025886">
    <property type="entry name" value="PP2-like"/>
</dbReference>
<dbReference type="PANTHER" id="PTHR31960">
    <property type="entry name" value="F-BOX PROTEIN PP2-A15"/>
    <property type="match status" value="1"/>
</dbReference>
<proteinExistence type="predicted"/>
<dbReference type="Proteomes" id="UP001558713">
    <property type="component" value="Unassembled WGS sequence"/>
</dbReference>
<evidence type="ECO:0000313" key="1">
    <source>
        <dbReference type="EMBL" id="KAL1196202.1"/>
    </source>
</evidence>
<reference evidence="1 2" key="1">
    <citation type="submission" date="2024-04" db="EMBL/GenBank/DDBJ databases">
        <title>Genome assembly C_amara_ONT_v2.</title>
        <authorList>
            <person name="Yant L."/>
            <person name="Moore C."/>
            <person name="Slenker M."/>
        </authorList>
    </citation>
    <scope>NUCLEOTIDE SEQUENCE [LARGE SCALE GENOMIC DNA]</scope>
    <source>
        <tissue evidence="1">Leaf</tissue>
    </source>
</reference>
<keyword evidence="2" id="KW-1185">Reference proteome</keyword>
<sequence>MIRIHLNWKDLQKSEHPWKVEIDGEIDFPFPPGSYSVFFRLQLGKPGKRFGWRVCDTQPIHGWDIKPAWFQVWTGDGQHSSSQCMLKEQG</sequence>
<dbReference type="EMBL" id="JBANAX010000707">
    <property type="protein sequence ID" value="KAL1196202.1"/>
    <property type="molecule type" value="Genomic_DNA"/>
</dbReference>
<dbReference type="Pfam" id="PF14299">
    <property type="entry name" value="PP2"/>
    <property type="match status" value="1"/>
</dbReference>
<accession>A0ABD0ZNH7</accession>
<protein>
    <submittedName>
        <fullName evidence="1">F-box protein PP2-A11</fullName>
    </submittedName>
</protein>
<dbReference type="PANTHER" id="PTHR31960:SF16">
    <property type="entry name" value="F-BOX PROTEIN PP2-A11"/>
    <property type="match status" value="1"/>
</dbReference>